<dbReference type="InterPro" id="IPR003116">
    <property type="entry name" value="RBD_dom"/>
</dbReference>
<name>A0A6G0SZ94_APHGL</name>
<feature type="transmembrane region" description="Helical" evidence="2">
    <location>
        <begin position="307"/>
        <end position="329"/>
    </location>
</feature>
<feature type="compositionally biased region" description="Basic and acidic residues" evidence="1">
    <location>
        <begin position="230"/>
        <end position="239"/>
    </location>
</feature>
<dbReference type="InterPro" id="IPR029071">
    <property type="entry name" value="Ubiquitin-like_domsf"/>
</dbReference>
<evidence type="ECO:0000256" key="1">
    <source>
        <dbReference type="SAM" id="MobiDB-lite"/>
    </source>
</evidence>
<feature type="region of interest" description="Disordered" evidence="1">
    <location>
        <begin position="211"/>
        <end position="288"/>
    </location>
</feature>
<dbReference type="InterPro" id="IPR019025">
    <property type="entry name" value="Cordon-bleu_ubiquitin_domain"/>
</dbReference>
<dbReference type="OrthoDB" id="8882621at2759"/>
<keyword evidence="2" id="KW-0472">Membrane</keyword>
<dbReference type="EMBL" id="VYZN01000079">
    <property type="protein sequence ID" value="KAE9523649.1"/>
    <property type="molecule type" value="Genomic_DNA"/>
</dbReference>
<evidence type="ECO:0000313" key="4">
    <source>
        <dbReference type="EMBL" id="KAE9523649.1"/>
    </source>
</evidence>
<gene>
    <name evidence="4" type="ORF">AGLY_016201</name>
</gene>
<keyword evidence="2" id="KW-1133">Transmembrane helix</keyword>
<dbReference type="InterPro" id="IPR039895">
    <property type="entry name" value="COBL-like"/>
</dbReference>
<dbReference type="Proteomes" id="UP000475862">
    <property type="component" value="Unassembled WGS sequence"/>
</dbReference>
<dbReference type="SUPFAM" id="SSF54236">
    <property type="entry name" value="Ubiquitin-like"/>
    <property type="match status" value="1"/>
</dbReference>
<dbReference type="PANTHER" id="PTHR21557:SF2">
    <property type="entry name" value="CORDON-BLEU PROTEIN-LIKE 1"/>
    <property type="match status" value="1"/>
</dbReference>
<keyword evidence="5" id="KW-1185">Reference proteome</keyword>
<feature type="compositionally biased region" description="Polar residues" evidence="1">
    <location>
        <begin position="263"/>
        <end position="274"/>
    </location>
</feature>
<dbReference type="PROSITE" id="PS50898">
    <property type="entry name" value="RBD"/>
    <property type="match status" value="1"/>
</dbReference>
<comment type="caution">
    <text evidence="4">The sequence shown here is derived from an EMBL/GenBank/DDBJ whole genome shotgun (WGS) entry which is preliminary data.</text>
</comment>
<sequence>MSLQMPVTEDTPPDMLSGAMDLNVILPNGSVIKMSVERSTPMMDLLVQITTAHKLSPGSHALHAIGDRGVLPYKPSTPIGALDTWTVNIVPKNLSKNGRYQSQSILKCISKPFEQTFRLQVHLPRNQLYVSRISPKTQLNNILKQVCFEKNLDPTKYTLRKPDKLNEPLDLSKTLVEYKLQQLSLVLNTNRTLIGGLSSDDIMSRASKKFSCDDSLSSGSLGGRSLSPTRSDESSDTPRRSLMVKVLPSRPVRKRRLAPKPPSQQRSAPEQTIISHSRNSSDSSGYHESSVLSDVVDGRENKKYLNLVFMTILIKIFLKIIFNFFFTFVTSSVGITRTIHFSPTKTSGPTMSRSMTNLQACGQNQNQFSEIPFMSNNIGQSKHSVSTTSLISIQSRKKKAAPLPPLANKPKLAPPQEESESEPETQRKSQTLPVTTKMYITDPQEKSKTVSRIELNNNVVEPNLSPATSSLSSLSRSDVDRGMLPITPTVLKYSKMPLSFISNNPIQKYKSSVTLNNVDDNTGYSSQYKTESWNNFLKHLNDVLACKNEEYLNCCILKPYLDLTEPTSPTSSIVIGCKYLSKLEVKSKRPAPKPPMRSSSINLPEASNPPGDLTTVPQLSSGSTADEDELRMDDEEIDRIFGDATNGYDTPSIVTVKENNTDVTDIDWEYKLPDPPSAFRDDHSPAMTMFDTVTIGNLKDVVFQEELSVNPVKVKEDSISVEESVKKIIGNEYHCFPQDSGIGSDDSSLPSSCEEKIHADEKPVKIVEPKESKLNNFKIVAYNEDCSRPTEIFCDESVKTWRTTQIARESNPAYKTQTTNSVNRHKSFSMDRTNLSVTVKRSTSHISLLSGNIKPSNRLAKHYIGRTYSSERLDYDDKSPVKRSFSVDNITEG</sequence>
<dbReference type="Gene3D" id="3.10.20.90">
    <property type="entry name" value="Phosphatidylinositol 3-kinase Catalytic Subunit, Chain A, domain 1"/>
    <property type="match status" value="1"/>
</dbReference>
<dbReference type="GO" id="GO:0003785">
    <property type="term" value="F:actin monomer binding"/>
    <property type="evidence" value="ECO:0007669"/>
    <property type="project" value="InterPro"/>
</dbReference>
<feature type="compositionally biased region" description="Low complexity" evidence="1">
    <location>
        <begin position="275"/>
        <end position="284"/>
    </location>
</feature>
<accession>A0A6G0SZ94</accession>
<feature type="domain" description="RBD" evidence="3">
    <location>
        <begin position="117"/>
        <end position="188"/>
    </location>
</feature>
<evidence type="ECO:0000256" key="2">
    <source>
        <dbReference type="SAM" id="Phobius"/>
    </source>
</evidence>
<evidence type="ECO:0000259" key="3">
    <source>
        <dbReference type="PROSITE" id="PS50898"/>
    </source>
</evidence>
<dbReference type="AlphaFoldDB" id="A0A6G0SZ94"/>
<dbReference type="PANTHER" id="PTHR21557">
    <property type="entry name" value="CORDON-BLEU"/>
    <property type="match status" value="1"/>
</dbReference>
<feature type="region of interest" description="Disordered" evidence="1">
    <location>
        <begin position="398"/>
        <end position="436"/>
    </location>
</feature>
<keyword evidence="2" id="KW-0812">Transmembrane</keyword>
<proteinExistence type="predicted"/>
<feature type="region of interest" description="Disordered" evidence="1">
    <location>
        <begin position="588"/>
        <end position="631"/>
    </location>
</feature>
<reference evidence="4 5" key="1">
    <citation type="submission" date="2019-08" db="EMBL/GenBank/DDBJ databases">
        <title>The genome of the soybean aphid Biotype 1, its phylome, world population structure and adaptation to the North American continent.</title>
        <authorList>
            <person name="Giordano R."/>
            <person name="Donthu R.K."/>
            <person name="Hernandez A.G."/>
            <person name="Wright C.L."/>
            <person name="Zimin A.V."/>
        </authorList>
    </citation>
    <scope>NUCLEOTIDE SEQUENCE [LARGE SCALE GENOMIC DNA]</scope>
    <source>
        <tissue evidence="4">Whole aphids</tissue>
    </source>
</reference>
<organism evidence="4 5">
    <name type="scientific">Aphis glycines</name>
    <name type="common">Soybean aphid</name>
    <dbReference type="NCBI Taxonomy" id="307491"/>
    <lineage>
        <taxon>Eukaryota</taxon>
        <taxon>Metazoa</taxon>
        <taxon>Ecdysozoa</taxon>
        <taxon>Arthropoda</taxon>
        <taxon>Hexapoda</taxon>
        <taxon>Insecta</taxon>
        <taxon>Pterygota</taxon>
        <taxon>Neoptera</taxon>
        <taxon>Paraneoptera</taxon>
        <taxon>Hemiptera</taxon>
        <taxon>Sternorrhyncha</taxon>
        <taxon>Aphidomorpha</taxon>
        <taxon>Aphidoidea</taxon>
        <taxon>Aphididae</taxon>
        <taxon>Aphidini</taxon>
        <taxon>Aphis</taxon>
        <taxon>Aphis</taxon>
    </lineage>
</organism>
<feature type="compositionally biased region" description="Polar residues" evidence="1">
    <location>
        <begin position="615"/>
        <end position="624"/>
    </location>
</feature>
<evidence type="ECO:0000313" key="5">
    <source>
        <dbReference type="Proteomes" id="UP000475862"/>
    </source>
</evidence>
<protein>
    <recommendedName>
        <fullName evidence="3">RBD domain-containing protein</fullName>
    </recommendedName>
</protein>
<dbReference type="Pfam" id="PF09469">
    <property type="entry name" value="Cobl"/>
    <property type="match status" value="1"/>
</dbReference>
<dbReference type="GO" id="GO:0007165">
    <property type="term" value="P:signal transduction"/>
    <property type="evidence" value="ECO:0007669"/>
    <property type="project" value="InterPro"/>
</dbReference>
<feature type="compositionally biased region" description="Low complexity" evidence="1">
    <location>
        <begin position="215"/>
        <end position="227"/>
    </location>
</feature>